<comment type="caution">
    <text evidence="4">The sequence shown here is derived from an EMBL/GenBank/DDBJ whole genome shotgun (WGS) entry which is preliminary data.</text>
</comment>
<dbReference type="SUPFAM" id="SSF56601">
    <property type="entry name" value="beta-lactamase/transpeptidase-like"/>
    <property type="match status" value="1"/>
</dbReference>
<evidence type="ECO:0000256" key="2">
    <source>
        <dbReference type="ARBA" id="ARBA00022801"/>
    </source>
</evidence>
<evidence type="ECO:0000313" key="4">
    <source>
        <dbReference type="EMBL" id="PWQ99821.1"/>
    </source>
</evidence>
<keyword evidence="3" id="KW-0732">Signal</keyword>
<evidence type="ECO:0000313" key="5">
    <source>
        <dbReference type="Proteomes" id="UP000245539"/>
    </source>
</evidence>
<dbReference type="EMBL" id="QGKM01000008">
    <property type="protein sequence ID" value="PWQ99821.1"/>
    <property type="molecule type" value="Genomic_DNA"/>
</dbReference>
<protein>
    <submittedName>
        <fullName evidence="4">Peptidase S13</fullName>
    </submittedName>
</protein>
<dbReference type="AlphaFoldDB" id="A0A317CNN9"/>
<keyword evidence="5" id="KW-1185">Reference proteome</keyword>
<feature type="chain" id="PRO_5016406949" evidence="3">
    <location>
        <begin position="22"/>
        <end position="393"/>
    </location>
</feature>
<organism evidence="4 5">
    <name type="scientific">Leucothrix pacifica</name>
    <dbReference type="NCBI Taxonomy" id="1247513"/>
    <lineage>
        <taxon>Bacteria</taxon>
        <taxon>Pseudomonadati</taxon>
        <taxon>Pseudomonadota</taxon>
        <taxon>Gammaproteobacteria</taxon>
        <taxon>Thiotrichales</taxon>
        <taxon>Thiotrichaceae</taxon>
        <taxon>Leucothrix</taxon>
    </lineage>
</organism>
<reference evidence="4 5" key="1">
    <citation type="submission" date="2018-05" db="EMBL/GenBank/DDBJ databases">
        <title>Leucothrix arctica sp. nov., isolated from Arctic seawater.</title>
        <authorList>
            <person name="Choi A."/>
            <person name="Baek K."/>
        </authorList>
    </citation>
    <scope>NUCLEOTIDE SEQUENCE [LARGE SCALE GENOMIC DNA]</scope>
    <source>
        <strain evidence="4 5">JCM 18388</strain>
    </source>
</reference>
<dbReference type="OrthoDB" id="9802627at2"/>
<proteinExistence type="inferred from homology"/>
<evidence type="ECO:0000256" key="1">
    <source>
        <dbReference type="ARBA" id="ARBA00006096"/>
    </source>
</evidence>
<dbReference type="Gene3D" id="3.40.710.10">
    <property type="entry name" value="DD-peptidase/beta-lactamase superfamily"/>
    <property type="match status" value="2"/>
</dbReference>
<dbReference type="RefSeq" id="WP_109836554.1">
    <property type="nucleotide sequence ID" value="NZ_QGKM01000008.1"/>
</dbReference>
<dbReference type="Pfam" id="PF02113">
    <property type="entry name" value="Peptidase_S13"/>
    <property type="match status" value="1"/>
</dbReference>
<feature type="signal peptide" evidence="3">
    <location>
        <begin position="1"/>
        <end position="21"/>
    </location>
</feature>
<sequence>MIRSILISLCCVLALNTSVHANALSKFSQLKNAGLLVVDSRGDTLLADHNNRSFIPASTTKIVTAWLALDRWGENHRFATDFYYDPQTYTLSVKGSGDPFLVSEELAIIAIQLRQLGLSRVDTLVLDGSRFQSGLVLPGTSRTNNPYDAVPSALAANFNTVNLKKVNGRVRSAESQTPLTAYAKSMAKGFKKNKLRVNTGRDPRKAEYYFGELLAAFLKQQGIAVANNIVRGQAPQQTPFYHHFNSRTLGDMIRPMMKYSTNFIANQLVLMMSSEHYNRPANASDVQHYMEDNLRAAFQWQNFSFNEGAGLSRTNRISPEQLVHLLQNFKQWRHLLPEVETGVFAKSGTLKKVSTLAGFIVDNGEWKPFALMMNQSVPYKLRNRIAKELRRTL</sequence>
<dbReference type="PANTHER" id="PTHR30023">
    <property type="entry name" value="D-ALANYL-D-ALANINE CARBOXYPEPTIDASE"/>
    <property type="match status" value="1"/>
</dbReference>
<evidence type="ECO:0000256" key="3">
    <source>
        <dbReference type="SAM" id="SignalP"/>
    </source>
</evidence>
<name>A0A317CNN9_9GAMM</name>
<dbReference type="InterPro" id="IPR012338">
    <property type="entry name" value="Beta-lactam/transpept-like"/>
</dbReference>
<dbReference type="GO" id="GO:0000270">
    <property type="term" value="P:peptidoglycan metabolic process"/>
    <property type="evidence" value="ECO:0007669"/>
    <property type="project" value="TreeGrafter"/>
</dbReference>
<keyword evidence="2" id="KW-0378">Hydrolase</keyword>
<dbReference type="GO" id="GO:0006508">
    <property type="term" value="P:proteolysis"/>
    <property type="evidence" value="ECO:0007669"/>
    <property type="project" value="InterPro"/>
</dbReference>
<dbReference type="Proteomes" id="UP000245539">
    <property type="component" value="Unassembled WGS sequence"/>
</dbReference>
<accession>A0A317CNN9</accession>
<dbReference type="InterPro" id="IPR000667">
    <property type="entry name" value="Peptidase_S13"/>
</dbReference>
<gene>
    <name evidence="4" type="ORF">DKW60_04930</name>
</gene>
<dbReference type="PRINTS" id="PR00922">
    <property type="entry name" value="DADACBPTASE3"/>
</dbReference>
<comment type="similarity">
    <text evidence="1">Belongs to the peptidase S13 family.</text>
</comment>
<dbReference type="GO" id="GO:0004185">
    <property type="term" value="F:serine-type carboxypeptidase activity"/>
    <property type="evidence" value="ECO:0007669"/>
    <property type="project" value="InterPro"/>
</dbReference>
<dbReference type="PANTHER" id="PTHR30023:SF0">
    <property type="entry name" value="PENICILLIN-SENSITIVE CARBOXYPEPTIDASE A"/>
    <property type="match status" value="1"/>
</dbReference>